<evidence type="ECO:0000313" key="2">
    <source>
        <dbReference type="Ensembl" id="ENSECAP00000024483.2"/>
    </source>
</evidence>
<dbReference type="Proteomes" id="UP000002281">
    <property type="component" value="Chromosome 11"/>
</dbReference>
<dbReference type="AlphaFoldDB" id="A0A3Q2GUU4"/>
<gene>
    <name evidence="2 4" type="primary">CNP</name>
</gene>
<dbReference type="VGNC" id="VGNC:16683">
    <property type="gene designation" value="CNP"/>
</dbReference>
<protein>
    <submittedName>
        <fullName evidence="2">2',3'-cyclic nucleotide 3' phosphodiesterase</fullName>
    </submittedName>
</protein>
<organism evidence="2 3">
    <name type="scientific">Equus caballus</name>
    <name type="common">Horse</name>
    <dbReference type="NCBI Taxonomy" id="9796"/>
    <lineage>
        <taxon>Eukaryota</taxon>
        <taxon>Metazoa</taxon>
        <taxon>Chordata</taxon>
        <taxon>Craniata</taxon>
        <taxon>Vertebrata</taxon>
        <taxon>Euteleostomi</taxon>
        <taxon>Mammalia</taxon>
        <taxon>Eutheria</taxon>
        <taxon>Laurasiatheria</taxon>
        <taxon>Perissodactyla</taxon>
        <taxon>Equidae</taxon>
        <taxon>Equus</taxon>
    </lineage>
</organism>
<sequence length="49" mass="5208">MSSLGMSPGRRLNCSPTLGRDPQVCYTVQPSSATTGKPPGQRSTPSRMQ</sequence>
<dbReference type="GeneTree" id="ENSGT00510000048410"/>
<dbReference type="Ensembl" id="ENSECAT00000052668.3">
    <property type="protein sequence ID" value="ENSECAP00000024483.2"/>
    <property type="gene ID" value="ENSECAG00000050930.1"/>
</dbReference>
<evidence type="ECO:0000256" key="1">
    <source>
        <dbReference type="SAM" id="MobiDB-lite"/>
    </source>
</evidence>
<reference evidence="2 3" key="1">
    <citation type="journal article" date="2009" name="Science">
        <title>Genome sequence, comparative analysis, and population genetics of the domestic horse.</title>
        <authorList>
            <consortium name="Broad Institute Genome Sequencing Platform"/>
            <consortium name="Broad Institute Whole Genome Assembly Team"/>
            <person name="Wade C.M."/>
            <person name="Giulotto E."/>
            <person name="Sigurdsson S."/>
            <person name="Zoli M."/>
            <person name="Gnerre S."/>
            <person name="Imsland F."/>
            <person name="Lear T.L."/>
            <person name="Adelson D.L."/>
            <person name="Bailey E."/>
            <person name="Bellone R.R."/>
            <person name="Bloecker H."/>
            <person name="Distl O."/>
            <person name="Edgar R.C."/>
            <person name="Garber M."/>
            <person name="Leeb T."/>
            <person name="Mauceli E."/>
            <person name="MacLeod J.N."/>
            <person name="Penedo M.C.T."/>
            <person name="Raison J.M."/>
            <person name="Sharpe T."/>
            <person name="Vogel J."/>
            <person name="Andersson L."/>
            <person name="Antczak D.F."/>
            <person name="Biagi T."/>
            <person name="Binns M.M."/>
            <person name="Chowdhary B.P."/>
            <person name="Coleman S.J."/>
            <person name="Della Valle G."/>
            <person name="Fryc S."/>
            <person name="Guerin G."/>
            <person name="Hasegawa T."/>
            <person name="Hill E.W."/>
            <person name="Jurka J."/>
            <person name="Kiialainen A."/>
            <person name="Lindgren G."/>
            <person name="Liu J."/>
            <person name="Magnani E."/>
            <person name="Mickelson J.R."/>
            <person name="Murray J."/>
            <person name="Nergadze S.G."/>
            <person name="Onofrio R."/>
            <person name="Pedroni S."/>
            <person name="Piras M.F."/>
            <person name="Raudsepp T."/>
            <person name="Rocchi M."/>
            <person name="Roeed K.H."/>
            <person name="Ryder O.A."/>
            <person name="Searle S."/>
            <person name="Skow L."/>
            <person name="Swinburne J.E."/>
            <person name="Syvaenen A.C."/>
            <person name="Tozaki T."/>
            <person name="Valberg S.J."/>
            <person name="Vaudin M."/>
            <person name="White J.R."/>
            <person name="Zody M.C."/>
            <person name="Lander E.S."/>
            <person name="Lindblad-Toh K."/>
        </authorList>
    </citation>
    <scope>NUCLEOTIDE SEQUENCE [LARGE SCALE GENOMIC DNA]</scope>
    <source>
        <strain evidence="2 3">Thoroughbred</strain>
    </source>
</reference>
<feature type="compositionally biased region" description="Polar residues" evidence="1">
    <location>
        <begin position="26"/>
        <end position="49"/>
    </location>
</feature>
<feature type="region of interest" description="Disordered" evidence="1">
    <location>
        <begin position="1"/>
        <end position="49"/>
    </location>
</feature>
<reference evidence="2" key="3">
    <citation type="submission" date="2025-09" db="UniProtKB">
        <authorList>
            <consortium name="Ensembl"/>
        </authorList>
    </citation>
    <scope>IDENTIFICATION</scope>
    <source>
        <strain evidence="2">Thoroughbred</strain>
    </source>
</reference>
<proteinExistence type="predicted"/>
<evidence type="ECO:0000313" key="4">
    <source>
        <dbReference type="VGNC" id="VGNC:16683"/>
    </source>
</evidence>
<evidence type="ECO:0000313" key="3">
    <source>
        <dbReference type="Proteomes" id="UP000002281"/>
    </source>
</evidence>
<dbReference type="ExpressionAtlas" id="A0A3Q2GUU4">
    <property type="expression patterns" value="baseline"/>
</dbReference>
<name>A0A3Q2GUU4_HORSE</name>
<keyword evidence="3" id="KW-1185">Reference proteome</keyword>
<accession>A0A3Q2GUU4</accession>
<dbReference type="Bgee" id="ENSECAG00000002521">
    <property type="expression patterns" value="Expressed in prefrontal cortex and 23 other cell types or tissues"/>
</dbReference>
<reference evidence="2" key="2">
    <citation type="submission" date="2025-08" db="UniProtKB">
        <authorList>
            <consortium name="Ensembl"/>
        </authorList>
    </citation>
    <scope>IDENTIFICATION</scope>
    <source>
        <strain evidence="2">Thoroughbred</strain>
    </source>
</reference>